<proteinExistence type="predicted"/>
<dbReference type="KEGG" id="spib:G8759_10050"/>
<protein>
    <submittedName>
        <fullName evidence="1">Uncharacterized protein</fullName>
    </submittedName>
</protein>
<keyword evidence="2" id="KW-1185">Reference proteome</keyword>
<name>A0A6G9AKJ5_9BACT</name>
<evidence type="ECO:0000313" key="1">
    <source>
        <dbReference type="EMBL" id="QIP12940.1"/>
    </source>
</evidence>
<evidence type="ECO:0000313" key="2">
    <source>
        <dbReference type="Proteomes" id="UP000501802"/>
    </source>
</evidence>
<dbReference type="AlphaFoldDB" id="A0A6G9AKJ5"/>
<reference evidence="1 2" key="1">
    <citation type="submission" date="2020-03" db="EMBL/GenBank/DDBJ databases">
        <authorList>
            <person name="Kim M.K."/>
        </authorList>
    </citation>
    <scope>NUCLEOTIDE SEQUENCE [LARGE SCALE GENOMIC DNA]</scope>
    <source>
        <strain evidence="1 2">BT328</strain>
    </source>
</reference>
<sequence>MDSLVFHIDADKVDTYLLDSIKAYFGNRRIEIIVKPEDTLTDIVAKNELANHDYALPYEDIRRIADALERNEPIDVVSEVKKFMASK</sequence>
<dbReference type="RefSeq" id="WP_167207532.1">
    <property type="nucleotide sequence ID" value="NZ_CP050063.1"/>
</dbReference>
<gene>
    <name evidence="1" type="ORF">G8759_10050</name>
</gene>
<dbReference type="EMBL" id="CP050063">
    <property type="protein sequence ID" value="QIP12940.1"/>
    <property type="molecule type" value="Genomic_DNA"/>
</dbReference>
<organism evidence="1 2">
    <name type="scientific">Spirosoma aureum</name>
    <dbReference type="NCBI Taxonomy" id="2692134"/>
    <lineage>
        <taxon>Bacteria</taxon>
        <taxon>Pseudomonadati</taxon>
        <taxon>Bacteroidota</taxon>
        <taxon>Cytophagia</taxon>
        <taxon>Cytophagales</taxon>
        <taxon>Cytophagaceae</taxon>
        <taxon>Spirosoma</taxon>
    </lineage>
</organism>
<accession>A0A6G9AKJ5</accession>
<dbReference type="Proteomes" id="UP000501802">
    <property type="component" value="Chromosome"/>
</dbReference>